<feature type="domain" description="HTH tetR-type" evidence="5">
    <location>
        <begin position="11"/>
        <end position="71"/>
    </location>
</feature>
<evidence type="ECO:0000256" key="2">
    <source>
        <dbReference type="ARBA" id="ARBA00023125"/>
    </source>
</evidence>
<dbReference type="InterPro" id="IPR001647">
    <property type="entry name" value="HTH_TetR"/>
</dbReference>
<accession>A0ABQ0IEY4</accession>
<dbReference type="Pfam" id="PF13305">
    <property type="entry name" value="TetR_C_33"/>
    <property type="match status" value="1"/>
</dbReference>
<dbReference type="InterPro" id="IPR009057">
    <property type="entry name" value="Homeodomain-like_sf"/>
</dbReference>
<evidence type="ECO:0000256" key="3">
    <source>
        <dbReference type="ARBA" id="ARBA00023163"/>
    </source>
</evidence>
<gene>
    <name evidence="6" type="ORF">GP2_001_00150</name>
</gene>
<proteinExistence type="predicted"/>
<dbReference type="InterPro" id="IPR036271">
    <property type="entry name" value="Tet_transcr_reg_TetR-rel_C_sf"/>
</dbReference>
<keyword evidence="2 4" id="KW-0238">DNA-binding</keyword>
<dbReference type="SUPFAM" id="SSF46689">
    <property type="entry name" value="Homeodomain-like"/>
    <property type="match status" value="1"/>
</dbReference>
<sequence length="230" mass="24775">MARGSRAENRAKMTEEIRRLGREHLATHGAAGLSLRAIAREMGVVSSAVYRYVPSRDELLTMLLVEAYNDVADAIEAAVGSVEEAHRRQRLLLAGETARRWALDEPARWALLYGSPVPGYSAPGEQTTGPGTRVPGLLLRECAAAHAEGLLRDDLPTPPDDVAADMAAIRDEFGLDAPASVLAASTTLWAVMVGAIGLETFGQYGKDTFAHPGALFRMQMEMTLSGLFRT</sequence>
<name>A0ABQ0IEY4_9ACTN</name>
<dbReference type="EMBL" id="BAOQ01000001">
    <property type="protein sequence ID" value="GAC82163.1"/>
    <property type="molecule type" value="Genomic_DNA"/>
</dbReference>
<feature type="DNA-binding region" description="H-T-H motif" evidence="4">
    <location>
        <begin position="34"/>
        <end position="53"/>
    </location>
</feature>
<organism evidence="6 7">
    <name type="scientific">Gordonia paraffinivorans NBRC 108238</name>
    <dbReference type="NCBI Taxonomy" id="1223543"/>
    <lineage>
        <taxon>Bacteria</taxon>
        <taxon>Bacillati</taxon>
        <taxon>Actinomycetota</taxon>
        <taxon>Actinomycetes</taxon>
        <taxon>Mycobacteriales</taxon>
        <taxon>Gordoniaceae</taxon>
        <taxon>Gordonia</taxon>
    </lineage>
</organism>
<dbReference type="RefSeq" id="WP_006898391.1">
    <property type="nucleotide sequence ID" value="NZ_BAOQ01000001.1"/>
</dbReference>
<evidence type="ECO:0000313" key="6">
    <source>
        <dbReference type="EMBL" id="GAC82163.1"/>
    </source>
</evidence>
<comment type="caution">
    <text evidence="6">The sequence shown here is derived from an EMBL/GenBank/DDBJ whole genome shotgun (WGS) entry which is preliminary data.</text>
</comment>
<dbReference type="SUPFAM" id="SSF48498">
    <property type="entry name" value="Tetracyclin repressor-like, C-terminal domain"/>
    <property type="match status" value="1"/>
</dbReference>
<dbReference type="InterPro" id="IPR025996">
    <property type="entry name" value="MT1864/Rv1816-like_C"/>
</dbReference>
<dbReference type="Proteomes" id="UP000035021">
    <property type="component" value="Unassembled WGS sequence"/>
</dbReference>
<dbReference type="Pfam" id="PF00440">
    <property type="entry name" value="TetR_N"/>
    <property type="match status" value="1"/>
</dbReference>
<dbReference type="PROSITE" id="PS50977">
    <property type="entry name" value="HTH_TETR_2"/>
    <property type="match status" value="1"/>
</dbReference>
<protein>
    <submittedName>
        <fullName evidence="6">TetR family transcriptional regulator</fullName>
    </submittedName>
</protein>
<evidence type="ECO:0000256" key="1">
    <source>
        <dbReference type="ARBA" id="ARBA00023015"/>
    </source>
</evidence>
<reference evidence="6 7" key="1">
    <citation type="submission" date="2013-02" db="EMBL/GenBank/DDBJ databases">
        <title>Whole genome shotgun sequence of Gordonia paraffinivorans NBRC 108238.</title>
        <authorList>
            <person name="Isaki-Nakamura S."/>
            <person name="Hosoyama A."/>
            <person name="Tsuchikane K."/>
            <person name="Ando Y."/>
            <person name="Baba S."/>
            <person name="Ohji S."/>
            <person name="Hamada M."/>
            <person name="Tamura T."/>
            <person name="Yamazoe A."/>
            <person name="Yamazaki S."/>
            <person name="Fujita N."/>
        </authorList>
    </citation>
    <scope>NUCLEOTIDE SEQUENCE [LARGE SCALE GENOMIC DNA]</scope>
    <source>
        <strain evidence="6 7">NBRC 108238</strain>
    </source>
</reference>
<evidence type="ECO:0000313" key="7">
    <source>
        <dbReference type="Proteomes" id="UP000035021"/>
    </source>
</evidence>
<keyword evidence="3" id="KW-0804">Transcription</keyword>
<evidence type="ECO:0000259" key="5">
    <source>
        <dbReference type="PROSITE" id="PS50977"/>
    </source>
</evidence>
<evidence type="ECO:0000256" key="4">
    <source>
        <dbReference type="PROSITE-ProRule" id="PRU00335"/>
    </source>
</evidence>
<keyword evidence="1" id="KW-0805">Transcription regulation</keyword>
<dbReference type="Gene3D" id="1.10.357.10">
    <property type="entry name" value="Tetracycline Repressor, domain 2"/>
    <property type="match status" value="1"/>
</dbReference>
<keyword evidence="7" id="KW-1185">Reference proteome</keyword>